<evidence type="ECO:0000313" key="4">
    <source>
        <dbReference type="EMBL" id="MFC7200140.1"/>
    </source>
</evidence>
<keyword evidence="2" id="KW-1133">Transmembrane helix</keyword>
<evidence type="ECO:0000256" key="1">
    <source>
        <dbReference type="SAM" id="MobiDB-lite"/>
    </source>
</evidence>
<evidence type="ECO:0000259" key="3">
    <source>
        <dbReference type="Pfam" id="PF24008"/>
    </source>
</evidence>
<comment type="caution">
    <text evidence="4">The sequence shown here is derived from an EMBL/GenBank/DDBJ whole genome shotgun (WGS) entry which is preliminary data.</text>
</comment>
<evidence type="ECO:0000313" key="5">
    <source>
        <dbReference type="Proteomes" id="UP001596447"/>
    </source>
</evidence>
<protein>
    <recommendedName>
        <fullName evidence="3">DUF7322 domain-containing protein</fullName>
    </recommendedName>
</protein>
<proteinExistence type="predicted"/>
<feature type="transmembrane region" description="Helical" evidence="2">
    <location>
        <begin position="65"/>
        <end position="84"/>
    </location>
</feature>
<organism evidence="4 5">
    <name type="scientific">Halospeciosus flavus</name>
    <dbReference type="NCBI Taxonomy" id="3032283"/>
    <lineage>
        <taxon>Archaea</taxon>
        <taxon>Methanobacteriati</taxon>
        <taxon>Methanobacteriota</taxon>
        <taxon>Stenosarchaea group</taxon>
        <taxon>Halobacteria</taxon>
        <taxon>Halobacteriales</taxon>
        <taxon>Halobacteriaceae</taxon>
        <taxon>Halospeciosus</taxon>
    </lineage>
</organism>
<dbReference type="Pfam" id="PF24008">
    <property type="entry name" value="DUF7322"/>
    <property type="match status" value="1"/>
</dbReference>
<dbReference type="Proteomes" id="UP001596447">
    <property type="component" value="Unassembled WGS sequence"/>
</dbReference>
<dbReference type="RefSeq" id="WP_279530059.1">
    <property type="nucleotide sequence ID" value="NZ_CP122312.1"/>
</dbReference>
<keyword evidence="5" id="KW-1185">Reference proteome</keyword>
<gene>
    <name evidence="4" type="ORF">ACFQJ9_12090</name>
</gene>
<feature type="compositionally biased region" description="Acidic residues" evidence="1">
    <location>
        <begin position="12"/>
        <end position="29"/>
    </location>
</feature>
<keyword evidence="2" id="KW-0812">Transmembrane</keyword>
<dbReference type="EMBL" id="JBHTAR010000011">
    <property type="protein sequence ID" value="MFC7200140.1"/>
    <property type="molecule type" value="Genomic_DNA"/>
</dbReference>
<evidence type="ECO:0000256" key="2">
    <source>
        <dbReference type="SAM" id="Phobius"/>
    </source>
</evidence>
<keyword evidence="2" id="KW-0472">Membrane</keyword>
<accession>A0ABD5Z574</accession>
<name>A0ABD5Z574_9EURY</name>
<reference evidence="4 5" key="1">
    <citation type="journal article" date="2019" name="Int. J. Syst. Evol. Microbiol.">
        <title>The Global Catalogue of Microorganisms (GCM) 10K type strain sequencing project: providing services to taxonomists for standard genome sequencing and annotation.</title>
        <authorList>
            <consortium name="The Broad Institute Genomics Platform"/>
            <consortium name="The Broad Institute Genome Sequencing Center for Infectious Disease"/>
            <person name="Wu L."/>
            <person name="Ma J."/>
        </authorList>
    </citation>
    <scope>NUCLEOTIDE SEQUENCE [LARGE SCALE GENOMIC DNA]</scope>
    <source>
        <strain evidence="4 5">XZGYJ-43</strain>
    </source>
</reference>
<sequence length="98" mass="10907">MYNPLKPQSAVPDDEDADGDGDGEGEEATLDPWVKRQFFKLVVLLNLGILGTALGAMFLYFRQDYLVAALFGLPGLAVLVYALVDYRRVKKRISERNA</sequence>
<feature type="domain" description="DUF7322" evidence="3">
    <location>
        <begin position="30"/>
        <end position="88"/>
    </location>
</feature>
<dbReference type="InterPro" id="IPR055746">
    <property type="entry name" value="DUF7322"/>
</dbReference>
<feature type="region of interest" description="Disordered" evidence="1">
    <location>
        <begin position="1"/>
        <end position="29"/>
    </location>
</feature>
<dbReference type="AlphaFoldDB" id="A0ABD5Z574"/>
<feature type="transmembrane region" description="Helical" evidence="2">
    <location>
        <begin position="38"/>
        <end position="59"/>
    </location>
</feature>